<dbReference type="SMART" id="SM00116">
    <property type="entry name" value="CBS"/>
    <property type="match status" value="2"/>
</dbReference>
<evidence type="ECO:0000256" key="9">
    <source>
        <dbReference type="PROSITE-ProRule" id="PRU00703"/>
    </source>
</evidence>
<feature type="transmembrane region" description="Helical" evidence="10">
    <location>
        <begin position="67"/>
        <end position="85"/>
    </location>
</feature>
<dbReference type="RefSeq" id="WP_313273078.1">
    <property type="nucleotide sequence ID" value="NZ_JASXSX010000001.1"/>
</dbReference>
<dbReference type="Proteomes" id="UP001247542">
    <property type="component" value="Unassembled WGS sequence"/>
</dbReference>
<evidence type="ECO:0000256" key="7">
    <source>
        <dbReference type="ARBA" id="ARBA00023122"/>
    </source>
</evidence>
<dbReference type="Pfam" id="PF00571">
    <property type="entry name" value="CBS"/>
    <property type="match status" value="2"/>
</dbReference>
<accession>A0ABU3IC24</accession>
<dbReference type="InterPro" id="IPR005170">
    <property type="entry name" value="Transptr-assoc_dom"/>
</dbReference>
<keyword evidence="4 10" id="KW-0812">Transmembrane</keyword>
<evidence type="ECO:0000313" key="12">
    <source>
        <dbReference type="EMBL" id="MDT3767481.1"/>
    </source>
</evidence>
<dbReference type="Gene3D" id="3.30.465.10">
    <property type="match status" value="1"/>
</dbReference>
<dbReference type="InterPro" id="IPR044751">
    <property type="entry name" value="Ion_transp-like_CBS"/>
</dbReference>
<evidence type="ECO:0000256" key="10">
    <source>
        <dbReference type="SAM" id="Phobius"/>
    </source>
</evidence>
<evidence type="ECO:0000256" key="1">
    <source>
        <dbReference type="ARBA" id="ARBA00004651"/>
    </source>
</evidence>
<dbReference type="InterPro" id="IPR002550">
    <property type="entry name" value="CNNM"/>
</dbReference>
<evidence type="ECO:0000256" key="3">
    <source>
        <dbReference type="ARBA" id="ARBA00022475"/>
    </source>
</evidence>
<keyword evidence="6 10" id="KW-1133">Transmembrane helix</keyword>
<dbReference type="SUPFAM" id="SSF56176">
    <property type="entry name" value="FAD-binding/transporter-associated domain-like"/>
    <property type="match status" value="1"/>
</dbReference>
<dbReference type="Gene3D" id="3.10.580.10">
    <property type="entry name" value="CBS-domain"/>
    <property type="match status" value="1"/>
</dbReference>
<protein>
    <submittedName>
        <fullName evidence="12">Hemolysin family protein</fullName>
    </submittedName>
</protein>
<feature type="domain" description="CBS" evidence="11">
    <location>
        <begin position="275"/>
        <end position="332"/>
    </location>
</feature>
<evidence type="ECO:0000256" key="4">
    <source>
        <dbReference type="ARBA" id="ARBA00022692"/>
    </source>
</evidence>
<dbReference type="InterPro" id="IPR046342">
    <property type="entry name" value="CBS_dom_sf"/>
</dbReference>
<comment type="subcellular location">
    <subcellularLocation>
        <location evidence="1">Cell membrane</location>
        <topology evidence="1">Multi-pass membrane protein</topology>
    </subcellularLocation>
</comment>
<keyword evidence="13" id="KW-1185">Reference proteome</keyword>
<dbReference type="CDD" id="cd04590">
    <property type="entry name" value="CBS_pair_CorC_HlyC_assoc"/>
    <property type="match status" value="1"/>
</dbReference>
<keyword evidence="5" id="KW-0677">Repeat</keyword>
<reference evidence="12 13" key="1">
    <citation type="submission" date="2023-06" db="EMBL/GenBank/DDBJ databases">
        <title>Draft genome sequence of Gleimia hominis type strain CCUG 57540T.</title>
        <authorList>
            <person name="Salva-Serra F."/>
            <person name="Cardew S."/>
            <person name="Jensie Markopoulos S."/>
            <person name="Ohlen M."/>
            <person name="Inganas E."/>
            <person name="Svensson-Stadler L."/>
            <person name="Moore E.R.B."/>
        </authorList>
    </citation>
    <scope>NUCLEOTIDE SEQUENCE [LARGE SCALE GENOMIC DNA]</scope>
    <source>
        <strain evidence="12 13">CCUG 57540</strain>
    </source>
</reference>
<keyword evidence="3" id="KW-1003">Cell membrane</keyword>
<dbReference type="Pfam" id="PF03471">
    <property type="entry name" value="CorC_HlyC"/>
    <property type="match status" value="1"/>
</dbReference>
<evidence type="ECO:0000259" key="11">
    <source>
        <dbReference type="PROSITE" id="PS51371"/>
    </source>
</evidence>
<sequence>MTLPVGFLLAGSVVMLWLAGVLVAVETALGSLTRAAIEDLIEEGRKKARRLDQVFEHRRRAMLAARAVRIGVQMVVAAAVTLVIAATGWYWWVVLLGSIFLNWILTYLLVSLLPQAIGYRRPASVALSATGLLELLLRASHLLDPVFTLVKNRIPPAAQTDAQVRAAMTEQMREVVDEVGDTDGFEAEDRQMMRNVFQLGHTYVREVMVPRTDMITINADTSVDKALGLFVRSGFSRIPVIGDDIDDVVGILYFKDVVSKMRSRRVDATRPVRDLCRPPHFVVEMKRADDELRLMQKERVHMVLVVDEYGGIAGLLTIEDLIEEIVGEVRDEHDRFEVEPQQLEPGVWRISTRLGLDELGELLGMELEDEDVDSVGGLLAKTLGKVPLPGAHATALGVEMVADEAVGRRRQVRTVVARKMEDETSELSQ</sequence>
<feature type="domain" description="CBS" evidence="11">
    <location>
        <begin position="208"/>
        <end position="268"/>
    </location>
</feature>
<dbReference type="SUPFAM" id="SSF54631">
    <property type="entry name" value="CBS-domain pair"/>
    <property type="match status" value="1"/>
</dbReference>
<dbReference type="SMART" id="SM01091">
    <property type="entry name" value="CorC_HlyC"/>
    <property type="match status" value="1"/>
</dbReference>
<keyword evidence="7 9" id="KW-0129">CBS domain</keyword>
<comment type="similarity">
    <text evidence="2">Belongs to the UPF0053 family.</text>
</comment>
<dbReference type="PROSITE" id="PS51371">
    <property type="entry name" value="CBS"/>
    <property type="match status" value="2"/>
</dbReference>
<keyword evidence="8 10" id="KW-0472">Membrane</keyword>
<proteinExistence type="inferred from homology"/>
<evidence type="ECO:0000256" key="6">
    <source>
        <dbReference type="ARBA" id="ARBA00022989"/>
    </source>
</evidence>
<organism evidence="12 13">
    <name type="scientific">Gleimia hominis</name>
    <dbReference type="NCBI Taxonomy" id="595468"/>
    <lineage>
        <taxon>Bacteria</taxon>
        <taxon>Bacillati</taxon>
        <taxon>Actinomycetota</taxon>
        <taxon>Actinomycetes</taxon>
        <taxon>Actinomycetales</taxon>
        <taxon>Actinomycetaceae</taxon>
        <taxon>Gleimia</taxon>
    </lineage>
</organism>
<evidence type="ECO:0000256" key="8">
    <source>
        <dbReference type="ARBA" id="ARBA00023136"/>
    </source>
</evidence>
<dbReference type="PANTHER" id="PTHR22777:SF32">
    <property type="entry name" value="UPF0053 INNER MEMBRANE PROTEIN YFJD"/>
    <property type="match status" value="1"/>
</dbReference>
<evidence type="ECO:0000256" key="5">
    <source>
        <dbReference type="ARBA" id="ARBA00022737"/>
    </source>
</evidence>
<feature type="transmembrane region" description="Helical" evidence="10">
    <location>
        <begin position="6"/>
        <end position="25"/>
    </location>
</feature>
<dbReference type="InterPro" id="IPR036318">
    <property type="entry name" value="FAD-bd_PCMH-like_sf"/>
</dbReference>
<dbReference type="InterPro" id="IPR016169">
    <property type="entry name" value="FAD-bd_PCMH_sub2"/>
</dbReference>
<feature type="transmembrane region" description="Helical" evidence="10">
    <location>
        <begin position="91"/>
        <end position="113"/>
    </location>
</feature>
<dbReference type="Pfam" id="PF01595">
    <property type="entry name" value="CNNM"/>
    <property type="match status" value="1"/>
</dbReference>
<dbReference type="InterPro" id="IPR000644">
    <property type="entry name" value="CBS_dom"/>
</dbReference>
<evidence type="ECO:0000313" key="13">
    <source>
        <dbReference type="Proteomes" id="UP001247542"/>
    </source>
</evidence>
<comment type="caution">
    <text evidence="12">The sequence shown here is derived from an EMBL/GenBank/DDBJ whole genome shotgun (WGS) entry which is preliminary data.</text>
</comment>
<name>A0ABU3IC24_9ACTO</name>
<dbReference type="EMBL" id="JASXSX010000001">
    <property type="protein sequence ID" value="MDT3767481.1"/>
    <property type="molecule type" value="Genomic_DNA"/>
</dbReference>
<dbReference type="PANTHER" id="PTHR22777">
    <property type="entry name" value="HEMOLYSIN-RELATED"/>
    <property type="match status" value="1"/>
</dbReference>
<evidence type="ECO:0000256" key="2">
    <source>
        <dbReference type="ARBA" id="ARBA00006337"/>
    </source>
</evidence>
<gene>
    <name evidence="12" type="ORF">QS713_05315</name>
</gene>